<protein>
    <submittedName>
        <fullName evidence="1">Uncharacterized protein</fullName>
    </submittedName>
</protein>
<reference evidence="1 2" key="1">
    <citation type="submission" date="2024-04" db="EMBL/GenBank/DDBJ databases">
        <title>Tritrichomonas musculus Genome.</title>
        <authorList>
            <person name="Alves-Ferreira E."/>
            <person name="Grigg M."/>
            <person name="Lorenzi H."/>
            <person name="Galac M."/>
        </authorList>
    </citation>
    <scope>NUCLEOTIDE SEQUENCE [LARGE SCALE GENOMIC DNA]</scope>
    <source>
        <strain evidence="1 2">EAF2021</strain>
    </source>
</reference>
<dbReference type="EMBL" id="JAPFFF010000009">
    <property type="protein sequence ID" value="KAK8881839.1"/>
    <property type="molecule type" value="Genomic_DNA"/>
</dbReference>
<accession>A0ABR2JSF6</accession>
<dbReference type="Proteomes" id="UP001470230">
    <property type="component" value="Unassembled WGS sequence"/>
</dbReference>
<gene>
    <name evidence="1" type="ORF">M9Y10_044475</name>
</gene>
<sequence>MFSYKDPNNAFVLKSSDQKDSLRDILEKINVNLEQILSSCHFQENNSLNQKLFYQIDCTLLFNPDIDLMLSVLDYFDLFCASKFPITLYPVLIYRQIIKIGFEKIYDSRVVSKVLSILFYICSSINKSTFMEFEVMPFVFQVIDFFYDTQLKKQGKHEEQFTQSDQCTEIIFDSDIAKNNELNKIDATNYCYAKCFNQAIIFLYCLASLLELNNDKFKNIIFKLFDVIIESMPESQKFNIIYQEKPNPVNFIEFSYIFNYVNIIIPHFHFSEDEMIQINHFLLNFLARTKMMFFDSSFLKTIYLTKSWHMNIFEIFDNDLLANYLKNCVLFFTQSYENKIREDDFRNRNANQKESEDQNLLYLLEYSLKNINKIKFSFPEIYNINFDLFKNPSIFFTLNSYLKCIEKHLNVNIIPIDVSPLIGLSFNCLLSGEYKIQKSSIGVILALSKICINCFYKNIIENMDTFSAFVESGNIETTSCILQIFINTIQFCDIKDPNSFNEIIEKLIQQDFIQIIYDIFIEIDPDNIEIENFSKFINQYIQKYQQKMSNS</sequence>
<name>A0ABR2JSF6_9EUKA</name>
<comment type="caution">
    <text evidence="1">The sequence shown here is derived from an EMBL/GenBank/DDBJ whole genome shotgun (WGS) entry which is preliminary data.</text>
</comment>
<organism evidence="1 2">
    <name type="scientific">Tritrichomonas musculus</name>
    <dbReference type="NCBI Taxonomy" id="1915356"/>
    <lineage>
        <taxon>Eukaryota</taxon>
        <taxon>Metamonada</taxon>
        <taxon>Parabasalia</taxon>
        <taxon>Tritrichomonadida</taxon>
        <taxon>Tritrichomonadidae</taxon>
        <taxon>Tritrichomonas</taxon>
    </lineage>
</organism>
<proteinExistence type="predicted"/>
<keyword evidence="2" id="KW-1185">Reference proteome</keyword>
<evidence type="ECO:0000313" key="1">
    <source>
        <dbReference type="EMBL" id="KAK8881839.1"/>
    </source>
</evidence>
<evidence type="ECO:0000313" key="2">
    <source>
        <dbReference type="Proteomes" id="UP001470230"/>
    </source>
</evidence>